<dbReference type="InterPro" id="IPR058546">
    <property type="entry name" value="RPS4B/Roq1-like_LRR"/>
</dbReference>
<evidence type="ECO:0000256" key="7">
    <source>
        <dbReference type="ARBA" id="ARBA00022989"/>
    </source>
</evidence>
<name>A0A371HUN3_MUCPR</name>
<dbReference type="InterPro" id="IPR032675">
    <property type="entry name" value="LRR_dom_sf"/>
</dbReference>
<dbReference type="InterPro" id="IPR050647">
    <property type="entry name" value="Plant_LRR-RLKs"/>
</dbReference>
<keyword evidence="4" id="KW-0547">Nucleotide-binding</keyword>
<keyword evidence="8" id="KW-0472">Membrane</keyword>
<feature type="domain" description="Protein kinase" evidence="10">
    <location>
        <begin position="238"/>
        <end position="425"/>
    </location>
</feature>
<evidence type="ECO:0000256" key="2">
    <source>
        <dbReference type="ARBA" id="ARBA00022692"/>
    </source>
</evidence>
<keyword evidence="7" id="KW-1133">Transmembrane helix</keyword>
<keyword evidence="9" id="KW-0325">Glycoprotein</keyword>
<reference evidence="11" key="1">
    <citation type="submission" date="2018-05" db="EMBL/GenBank/DDBJ databases">
        <title>Draft genome of Mucuna pruriens seed.</title>
        <authorList>
            <person name="Nnadi N.E."/>
            <person name="Vos R."/>
            <person name="Hasami M.H."/>
            <person name="Devisetty U.K."/>
            <person name="Aguiy J.C."/>
        </authorList>
    </citation>
    <scope>NUCLEOTIDE SEQUENCE [LARGE SCALE GENOMIC DNA]</scope>
    <source>
        <strain evidence="11">JCA_2017</strain>
    </source>
</reference>
<proteinExistence type="predicted"/>
<keyword evidence="12" id="KW-1185">Reference proteome</keyword>
<sequence length="425" mass="48135">MPDLGEAINLECILLQGCKKLKQIHSSMGLLRKLTILNLRGCTSLIKLPSFSEDLNLENLDLEGCRQLGEINQSIGLLRKLTFLNLKDCKSLVSLPNSILGLNSLEYLNLSGCSKLQLLGEARDGEAPIRSHTTLSVIKWWLYSRAHKDSVRFLWPSSYSFPLPCMRELDLSFCNLVQIPDAIGNLSCLEILKLRGNKFVKLPDLMECSKLHYLNLQDCEKLKYLPQLPSRTFSLSNVYILPLLHRGRISRIIIPRNDMTYESIIPGSEIPRWFKYQRAGNHSIPYHAVNFDGFLAVLACVVFAIWNIRYDGIEIPADDGYVVGKVTPSKSDEMNEAPCWDLRVHLALDVARGLEYVHDGAVPPVIHRDIKSSNILLDQSMRGRVSDFGLSREEMVDKHAAIHGTLAILTQTKYLQEHSRRKVMI</sequence>
<dbReference type="SUPFAM" id="SSF52058">
    <property type="entry name" value="L domain-like"/>
    <property type="match status" value="1"/>
</dbReference>
<evidence type="ECO:0000256" key="8">
    <source>
        <dbReference type="ARBA" id="ARBA00023136"/>
    </source>
</evidence>
<dbReference type="Pfam" id="PF23286">
    <property type="entry name" value="LRR_13"/>
    <property type="match status" value="1"/>
</dbReference>
<dbReference type="Gene3D" id="1.10.510.10">
    <property type="entry name" value="Transferase(Phosphotransferase) domain 1"/>
    <property type="match status" value="1"/>
</dbReference>
<evidence type="ECO:0000313" key="11">
    <source>
        <dbReference type="EMBL" id="RDY06493.1"/>
    </source>
</evidence>
<dbReference type="Pfam" id="PF00069">
    <property type="entry name" value="Pkinase"/>
    <property type="match status" value="1"/>
</dbReference>
<gene>
    <name evidence="11" type="primary">CRLK1</name>
    <name evidence="11" type="ORF">CR513_09513</name>
</gene>
<dbReference type="Proteomes" id="UP000257109">
    <property type="component" value="Unassembled WGS sequence"/>
</dbReference>
<keyword evidence="5" id="KW-0611">Plant defense</keyword>
<comment type="caution">
    <text evidence="11">The sequence shown here is derived from an EMBL/GenBank/DDBJ whole genome shotgun (WGS) entry which is preliminary data.</text>
</comment>
<dbReference type="InterPro" id="IPR000719">
    <property type="entry name" value="Prot_kinase_dom"/>
</dbReference>
<keyword evidence="3" id="KW-0677">Repeat</keyword>
<accession>A0A371HUN3</accession>
<evidence type="ECO:0000256" key="9">
    <source>
        <dbReference type="ARBA" id="ARBA00023180"/>
    </source>
</evidence>
<dbReference type="OrthoDB" id="4062651at2759"/>
<evidence type="ECO:0000313" key="12">
    <source>
        <dbReference type="Proteomes" id="UP000257109"/>
    </source>
</evidence>
<dbReference type="InterPro" id="IPR008271">
    <property type="entry name" value="Ser/Thr_kinase_AS"/>
</dbReference>
<feature type="non-terminal residue" evidence="11">
    <location>
        <position position="1"/>
    </location>
</feature>
<evidence type="ECO:0000256" key="3">
    <source>
        <dbReference type="ARBA" id="ARBA00022737"/>
    </source>
</evidence>
<keyword evidence="2" id="KW-0812">Transmembrane</keyword>
<evidence type="ECO:0000256" key="4">
    <source>
        <dbReference type="ARBA" id="ARBA00022741"/>
    </source>
</evidence>
<dbReference type="SUPFAM" id="SSF56112">
    <property type="entry name" value="Protein kinase-like (PK-like)"/>
    <property type="match status" value="1"/>
</dbReference>
<keyword evidence="1" id="KW-0433">Leucine-rich repeat</keyword>
<dbReference type="PROSITE" id="PS00108">
    <property type="entry name" value="PROTEIN_KINASE_ST"/>
    <property type="match status" value="1"/>
</dbReference>
<evidence type="ECO:0000256" key="5">
    <source>
        <dbReference type="ARBA" id="ARBA00022821"/>
    </source>
</evidence>
<dbReference type="EMBL" id="QJKJ01001678">
    <property type="protein sequence ID" value="RDY06493.1"/>
    <property type="molecule type" value="Genomic_DNA"/>
</dbReference>
<dbReference type="PANTHER" id="PTHR48056">
    <property type="entry name" value="LRR RECEPTOR-LIKE SERINE/THREONINE-PROTEIN KINASE-RELATED"/>
    <property type="match status" value="1"/>
</dbReference>
<dbReference type="GO" id="GO:0005524">
    <property type="term" value="F:ATP binding"/>
    <property type="evidence" value="ECO:0007669"/>
    <property type="project" value="UniProtKB-KW"/>
</dbReference>
<keyword evidence="6" id="KW-0067">ATP-binding</keyword>
<evidence type="ECO:0000256" key="6">
    <source>
        <dbReference type="ARBA" id="ARBA00022840"/>
    </source>
</evidence>
<dbReference type="Gene3D" id="3.80.10.10">
    <property type="entry name" value="Ribonuclease Inhibitor"/>
    <property type="match status" value="2"/>
</dbReference>
<dbReference type="GO" id="GO:0004672">
    <property type="term" value="F:protein kinase activity"/>
    <property type="evidence" value="ECO:0007669"/>
    <property type="project" value="InterPro"/>
</dbReference>
<evidence type="ECO:0000259" key="10">
    <source>
        <dbReference type="PROSITE" id="PS50011"/>
    </source>
</evidence>
<dbReference type="AlphaFoldDB" id="A0A371HUN3"/>
<protein>
    <submittedName>
        <fullName evidence="11">Calcium/calmodulin-regulated receptor-like kinase 1</fullName>
    </submittedName>
</protein>
<organism evidence="11 12">
    <name type="scientific">Mucuna pruriens</name>
    <name type="common">Velvet bean</name>
    <name type="synonym">Dolichos pruriens</name>
    <dbReference type="NCBI Taxonomy" id="157652"/>
    <lineage>
        <taxon>Eukaryota</taxon>
        <taxon>Viridiplantae</taxon>
        <taxon>Streptophyta</taxon>
        <taxon>Embryophyta</taxon>
        <taxon>Tracheophyta</taxon>
        <taxon>Spermatophyta</taxon>
        <taxon>Magnoliopsida</taxon>
        <taxon>eudicotyledons</taxon>
        <taxon>Gunneridae</taxon>
        <taxon>Pentapetalae</taxon>
        <taxon>rosids</taxon>
        <taxon>fabids</taxon>
        <taxon>Fabales</taxon>
        <taxon>Fabaceae</taxon>
        <taxon>Papilionoideae</taxon>
        <taxon>50 kb inversion clade</taxon>
        <taxon>NPAAA clade</taxon>
        <taxon>indigoferoid/millettioid clade</taxon>
        <taxon>Phaseoleae</taxon>
        <taxon>Mucuna</taxon>
    </lineage>
</organism>
<dbReference type="PANTHER" id="PTHR48056:SF81">
    <property type="entry name" value="RECEPTOR PROTEIN-TYROSINE KINASE CEPR1"/>
    <property type="match status" value="1"/>
</dbReference>
<dbReference type="InterPro" id="IPR011009">
    <property type="entry name" value="Kinase-like_dom_sf"/>
</dbReference>
<dbReference type="PROSITE" id="PS50011">
    <property type="entry name" value="PROTEIN_KINASE_DOM"/>
    <property type="match status" value="1"/>
</dbReference>
<evidence type="ECO:0000256" key="1">
    <source>
        <dbReference type="ARBA" id="ARBA00022614"/>
    </source>
</evidence>